<dbReference type="InterPro" id="IPR037058">
    <property type="entry name" value="Falgellar_hook_FlgE_sf"/>
</dbReference>
<comment type="similarity">
    <text evidence="2 5">Belongs to the flagella basal body rod proteins family.</text>
</comment>
<keyword evidence="10" id="KW-0282">Flagellum</keyword>
<dbReference type="GO" id="GO:0071978">
    <property type="term" value="P:bacterial-type flagellum-dependent swarming motility"/>
    <property type="evidence" value="ECO:0007669"/>
    <property type="project" value="TreeGrafter"/>
</dbReference>
<name>A0A432WPB6_9GAMM</name>
<dbReference type="InterPro" id="IPR037925">
    <property type="entry name" value="FlgE/F/G-like"/>
</dbReference>
<dbReference type="Pfam" id="PF22692">
    <property type="entry name" value="LlgE_F_G_D1"/>
    <property type="match status" value="1"/>
</dbReference>
<dbReference type="InterPro" id="IPR010930">
    <property type="entry name" value="Flg_bb/hook_C_dom"/>
</dbReference>
<organism evidence="10 11">
    <name type="scientific">Aliidiomarina shirensis</name>
    <dbReference type="NCBI Taxonomy" id="1048642"/>
    <lineage>
        <taxon>Bacteria</taxon>
        <taxon>Pseudomonadati</taxon>
        <taxon>Pseudomonadota</taxon>
        <taxon>Gammaproteobacteria</taxon>
        <taxon>Alteromonadales</taxon>
        <taxon>Idiomarinaceae</taxon>
        <taxon>Aliidiomarina</taxon>
    </lineage>
</organism>
<gene>
    <name evidence="10" type="primary">flgE</name>
    <name evidence="10" type="ORF">CWE13_11665</name>
</gene>
<dbReference type="EMBL" id="PIPP01000006">
    <property type="protein sequence ID" value="RUO35578.1"/>
    <property type="molecule type" value="Genomic_DNA"/>
</dbReference>
<dbReference type="NCBIfam" id="TIGR03506">
    <property type="entry name" value="FlgEFG_subfam"/>
    <property type="match status" value="1"/>
</dbReference>
<dbReference type="SUPFAM" id="SSF117143">
    <property type="entry name" value="Flagellar hook protein flgE"/>
    <property type="match status" value="1"/>
</dbReference>
<evidence type="ECO:0000259" key="7">
    <source>
        <dbReference type="Pfam" id="PF06429"/>
    </source>
</evidence>
<dbReference type="InterPro" id="IPR053967">
    <property type="entry name" value="LlgE_F_G-like_D1"/>
</dbReference>
<sequence>MSFSQALSGLRAAADNLGVVGNNIANAQTVGFKSSGIQFSDVYADSQGGLGTRVAAIVQNFNEGNLETTNRSLDLAVTGNGFFRFSQNNEVMYSRNGQLTMTNEGYLINASGARLTGYSADAAVGSQPEQLRIPSGGLQANPTNEILASFNMDARSPIIDRATVPFNLNDPDTYHYANTVTVYDSLGNSSSAQMYFTKVADNEWQVRLARDGELAPETGTVEFDSNGILAATNGLDDFTFNPGGGADQMNVAMNVAGTTQFANEFELNNLQQNGYTSGTLVRVAIEEDGSIVGTYTNEQSQVLGTVALASFRNMEGLRAVGDNSWLETADSGPAIIGLAGEGQFGNIASGVVEQSNVDLTQELVALIMAQRNYQANAQSIKTQDEVLQATVNLR</sequence>
<evidence type="ECO:0000313" key="10">
    <source>
        <dbReference type="EMBL" id="RUO35578.1"/>
    </source>
</evidence>
<keyword evidence="10" id="KW-0969">Cilium</keyword>
<dbReference type="OrthoDB" id="8578401at2"/>
<dbReference type="NCBIfam" id="NF004238">
    <property type="entry name" value="PRK05682.1-1"/>
    <property type="match status" value="1"/>
</dbReference>
<evidence type="ECO:0000256" key="1">
    <source>
        <dbReference type="ARBA" id="ARBA00004117"/>
    </source>
</evidence>
<dbReference type="Pfam" id="PF00460">
    <property type="entry name" value="Flg_bb_rod"/>
    <property type="match status" value="1"/>
</dbReference>
<dbReference type="Gene3D" id="2.60.98.20">
    <property type="entry name" value="Flagellar hook protein FlgE"/>
    <property type="match status" value="1"/>
</dbReference>
<feature type="domain" description="Flagellar basal-body/hook protein C-terminal" evidence="7">
    <location>
        <begin position="349"/>
        <end position="393"/>
    </location>
</feature>
<proteinExistence type="inferred from homology"/>
<dbReference type="InterPro" id="IPR001444">
    <property type="entry name" value="Flag_bb_rod_N"/>
</dbReference>
<evidence type="ECO:0000256" key="2">
    <source>
        <dbReference type="ARBA" id="ARBA00009677"/>
    </source>
</evidence>
<keyword evidence="10" id="KW-0966">Cell projection</keyword>
<feature type="domain" description="Flagellar hook protein FlgE/F/G-like D1" evidence="9">
    <location>
        <begin position="76"/>
        <end position="135"/>
    </location>
</feature>
<protein>
    <recommendedName>
        <fullName evidence="3 5">Flagellar hook protein FlgE</fullName>
    </recommendedName>
</protein>
<dbReference type="GO" id="GO:0009424">
    <property type="term" value="C:bacterial-type flagellum hook"/>
    <property type="evidence" value="ECO:0007669"/>
    <property type="project" value="TreeGrafter"/>
</dbReference>
<dbReference type="AlphaFoldDB" id="A0A432WPB6"/>
<evidence type="ECO:0000259" key="8">
    <source>
        <dbReference type="Pfam" id="PF07559"/>
    </source>
</evidence>
<comment type="subcellular location">
    <subcellularLocation>
        <location evidence="1 5">Bacterial flagellum basal body</location>
    </subcellularLocation>
</comment>
<dbReference type="PANTHER" id="PTHR30435:SF1">
    <property type="entry name" value="FLAGELLAR HOOK PROTEIN FLGE"/>
    <property type="match status" value="1"/>
</dbReference>
<evidence type="ECO:0000259" key="6">
    <source>
        <dbReference type="Pfam" id="PF00460"/>
    </source>
</evidence>
<feature type="domain" description="Flagellar hook protein FlgE D2" evidence="8">
    <location>
        <begin position="151"/>
        <end position="275"/>
    </location>
</feature>
<comment type="caution">
    <text evidence="10">The sequence shown here is derived from an EMBL/GenBank/DDBJ whole genome shotgun (WGS) entry which is preliminary data.</text>
</comment>
<evidence type="ECO:0000256" key="4">
    <source>
        <dbReference type="ARBA" id="ARBA00023143"/>
    </source>
</evidence>
<dbReference type="Pfam" id="PF06429">
    <property type="entry name" value="Flg_bbr_C"/>
    <property type="match status" value="1"/>
</dbReference>
<comment type="function">
    <text evidence="5">A flexible structure which links the flagellar filament to the drive apparatus in the basal body.</text>
</comment>
<evidence type="ECO:0000313" key="11">
    <source>
        <dbReference type="Proteomes" id="UP000286934"/>
    </source>
</evidence>
<keyword evidence="4 5" id="KW-0975">Bacterial flagellum</keyword>
<dbReference type="RefSeq" id="WP_126808807.1">
    <property type="nucleotide sequence ID" value="NZ_PIPP01000006.1"/>
</dbReference>
<evidence type="ECO:0000256" key="5">
    <source>
        <dbReference type="RuleBase" id="RU362116"/>
    </source>
</evidence>
<dbReference type="GO" id="GO:0005829">
    <property type="term" value="C:cytosol"/>
    <property type="evidence" value="ECO:0007669"/>
    <property type="project" value="TreeGrafter"/>
</dbReference>
<feature type="domain" description="Flagellar basal body rod protein N-terminal" evidence="6">
    <location>
        <begin position="6"/>
        <end position="33"/>
    </location>
</feature>
<dbReference type="Pfam" id="PF07559">
    <property type="entry name" value="FlgE_D2"/>
    <property type="match status" value="1"/>
</dbReference>
<evidence type="ECO:0000256" key="3">
    <source>
        <dbReference type="ARBA" id="ARBA00019015"/>
    </source>
</evidence>
<evidence type="ECO:0000259" key="9">
    <source>
        <dbReference type="Pfam" id="PF22692"/>
    </source>
</evidence>
<accession>A0A432WPB6</accession>
<dbReference type="Proteomes" id="UP000286934">
    <property type="component" value="Unassembled WGS sequence"/>
</dbReference>
<dbReference type="GO" id="GO:0009425">
    <property type="term" value="C:bacterial-type flagellum basal body"/>
    <property type="evidence" value="ECO:0007669"/>
    <property type="project" value="UniProtKB-SubCell"/>
</dbReference>
<dbReference type="InterPro" id="IPR020013">
    <property type="entry name" value="Flagellar_FlgE/F/G"/>
</dbReference>
<dbReference type="InterPro" id="IPR011491">
    <property type="entry name" value="FlgE_D2"/>
</dbReference>
<keyword evidence="11" id="KW-1185">Reference proteome</keyword>
<reference evidence="11" key="1">
    <citation type="journal article" date="2018" name="Front. Microbiol.">
        <title>Genome-Based Analysis Reveals the Taxonomy and Diversity of the Family Idiomarinaceae.</title>
        <authorList>
            <person name="Liu Y."/>
            <person name="Lai Q."/>
            <person name="Shao Z."/>
        </authorList>
    </citation>
    <scope>NUCLEOTIDE SEQUENCE [LARGE SCALE GENOMIC DNA]</scope>
    <source>
        <strain evidence="11">AIS</strain>
    </source>
</reference>
<dbReference type="PANTHER" id="PTHR30435">
    <property type="entry name" value="FLAGELLAR PROTEIN"/>
    <property type="match status" value="1"/>
</dbReference>